<dbReference type="OrthoDB" id="426210at2759"/>
<organism evidence="1 2">
    <name type="scientific">Brachionus calyciflorus</name>
    <dbReference type="NCBI Taxonomy" id="104777"/>
    <lineage>
        <taxon>Eukaryota</taxon>
        <taxon>Metazoa</taxon>
        <taxon>Spiralia</taxon>
        <taxon>Gnathifera</taxon>
        <taxon>Rotifera</taxon>
        <taxon>Eurotatoria</taxon>
        <taxon>Monogononta</taxon>
        <taxon>Pseudotrocha</taxon>
        <taxon>Ploima</taxon>
        <taxon>Brachionidae</taxon>
        <taxon>Brachionus</taxon>
    </lineage>
</organism>
<dbReference type="Proteomes" id="UP000663879">
    <property type="component" value="Unassembled WGS sequence"/>
</dbReference>
<evidence type="ECO:0008006" key="3">
    <source>
        <dbReference type="Google" id="ProtNLM"/>
    </source>
</evidence>
<comment type="caution">
    <text evidence="1">The sequence shown here is derived from an EMBL/GenBank/DDBJ whole genome shotgun (WGS) entry which is preliminary data.</text>
</comment>
<keyword evidence="2" id="KW-1185">Reference proteome</keyword>
<dbReference type="EMBL" id="CAJNOC010000380">
    <property type="protein sequence ID" value="CAF0752936.1"/>
    <property type="molecule type" value="Genomic_DNA"/>
</dbReference>
<dbReference type="PANTHER" id="PTHR33332">
    <property type="entry name" value="REVERSE TRANSCRIPTASE DOMAIN-CONTAINING PROTEIN"/>
    <property type="match status" value="1"/>
</dbReference>
<evidence type="ECO:0000313" key="2">
    <source>
        <dbReference type="Proteomes" id="UP000663879"/>
    </source>
</evidence>
<evidence type="ECO:0000313" key="1">
    <source>
        <dbReference type="EMBL" id="CAF0752936.1"/>
    </source>
</evidence>
<reference evidence="1" key="1">
    <citation type="submission" date="2021-02" db="EMBL/GenBank/DDBJ databases">
        <authorList>
            <person name="Nowell W R."/>
        </authorList>
    </citation>
    <scope>NUCLEOTIDE SEQUENCE</scope>
    <source>
        <strain evidence="1">Ploen Becks lab</strain>
    </source>
</reference>
<proteinExistence type="predicted"/>
<name>A0A813PC64_9BILA</name>
<gene>
    <name evidence="1" type="ORF">OXX778_LOCUS4015</name>
</gene>
<sequence>MERIIIDKLLDYFISNKLICKEQHGFVPGKCCTTNLLDALAIIKLSLSEGRIIDVIYTDYSKVFDKVNQKNLIHKLEKVVLGDSDWALITSGVPQGSVLVLWSDIWDVPLNEKKCKVIRFGKTEEKPSYFIRKRDGSSQKLEISEGEKDLGVLISSHLKWSNHVNNAVNKANRMLGIVKRTFKHLDCNSFLLLYQSLIRPHLDYAVSAWNPSLKQDIQLIEKVQERATKLVNFLKHLKYEDD</sequence>
<dbReference type="AlphaFoldDB" id="A0A813PC64"/>
<protein>
    <recommendedName>
        <fullName evidence="3">Reverse transcriptase domain-containing protein</fullName>
    </recommendedName>
</protein>
<accession>A0A813PC64</accession>